<keyword evidence="3" id="KW-1185">Reference proteome</keyword>
<reference evidence="2 3" key="1">
    <citation type="journal article" date="2023" name="Arcadia Sci">
        <title>De novo assembly of a long-read Amblyomma americanum tick genome.</title>
        <authorList>
            <person name="Chou S."/>
            <person name="Poskanzer K.E."/>
            <person name="Rollins M."/>
            <person name="Thuy-Boun P.S."/>
        </authorList>
    </citation>
    <scope>NUCLEOTIDE SEQUENCE [LARGE SCALE GENOMIC DNA]</scope>
    <source>
        <strain evidence="2">F_SG_1</strain>
        <tissue evidence="2">Salivary glands</tissue>
    </source>
</reference>
<comment type="caution">
    <text evidence="2">The sequence shown here is derived from an EMBL/GenBank/DDBJ whole genome shotgun (WGS) entry which is preliminary data.</text>
</comment>
<protein>
    <submittedName>
        <fullName evidence="2">Uncharacterized protein</fullName>
    </submittedName>
</protein>
<feature type="region of interest" description="Disordered" evidence="1">
    <location>
        <begin position="1"/>
        <end position="32"/>
    </location>
</feature>
<gene>
    <name evidence="2" type="ORF">V5799_024785</name>
</gene>
<dbReference type="EMBL" id="JARKHS020019029">
    <property type="protein sequence ID" value="KAK8771972.1"/>
    <property type="molecule type" value="Genomic_DNA"/>
</dbReference>
<dbReference type="AlphaFoldDB" id="A0AAQ4EBK4"/>
<proteinExistence type="predicted"/>
<name>A0AAQ4EBK4_AMBAM</name>
<dbReference type="Proteomes" id="UP001321473">
    <property type="component" value="Unassembled WGS sequence"/>
</dbReference>
<sequence length="71" mass="7691">MAERLTIETSARVGSKHSALAQPPGTPFPRTRRCHAWRSAGARVRGEALFTIIPLRECPCGFSGTRGVAEL</sequence>
<accession>A0AAQ4EBK4</accession>
<evidence type="ECO:0000313" key="2">
    <source>
        <dbReference type="EMBL" id="KAK8771972.1"/>
    </source>
</evidence>
<organism evidence="2 3">
    <name type="scientific">Amblyomma americanum</name>
    <name type="common">Lone star tick</name>
    <dbReference type="NCBI Taxonomy" id="6943"/>
    <lineage>
        <taxon>Eukaryota</taxon>
        <taxon>Metazoa</taxon>
        <taxon>Ecdysozoa</taxon>
        <taxon>Arthropoda</taxon>
        <taxon>Chelicerata</taxon>
        <taxon>Arachnida</taxon>
        <taxon>Acari</taxon>
        <taxon>Parasitiformes</taxon>
        <taxon>Ixodida</taxon>
        <taxon>Ixodoidea</taxon>
        <taxon>Ixodidae</taxon>
        <taxon>Amblyomminae</taxon>
        <taxon>Amblyomma</taxon>
    </lineage>
</organism>
<evidence type="ECO:0000256" key="1">
    <source>
        <dbReference type="SAM" id="MobiDB-lite"/>
    </source>
</evidence>
<evidence type="ECO:0000313" key="3">
    <source>
        <dbReference type="Proteomes" id="UP001321473"/>
    </source>
</evidence>